<dbReference type="PANTHER" id="PTHR12599:SF0">
    <property type="entry name" value="PTERIN-4-ALPHA-CARBINOLAMINE DEHYDRATASE"/>
    <property type="match status" value="1"/>
</dbReference>
<sequence length="98" mass="11629">MEKLLPAEVQEKLSSLPDWKLTDEKWIERKYRFRDYLKGIDFVNLAANLSEQVNHHPFISIDYKVVTVRISSWNARGLTSLDFELATKYDEFYLQTKS</sequence>
<comment type="similarity">
    <text evidence="2">Belongs to the pterin-4-alpha-carbinolamine dehydratase family.</text>
</comment>
<evidence type="ECO:0000256" key="3">
    <source>
        <dbReference type="ARBA" id="ARBA00013252"/>
    </source>
</evidence>
<dbReference type="CDD" id="cd00488">
    <property type="entry name" value="PCD_DCoH"/>
    <property type="match status" value="1"/>
</dbReference>
<dbReference type="Gene3D" id="3.30.1360.20">
    <property type="entry name" value="Transcriptional coactivator/pterin dehydratase"/>
    <property type="match status" value="1"/>
</dbReference>
<evidence type="ECO:0000313" key="5">
    <source>
        <dbReference type="EMBL" id="NYE04066.1"/>
    </source>
</evidence>
<proteinExistence type="inferred from homology"/>
<dbReference type="InterPro" id="IPR001533">
    <property type="entry name" value="Pterin_deHydtase"/>
</dbReference>
<gene>
    <name evidence="5" type="ORF">F4694_000810</name>
</gene>
<dbReference type="NCBIfam" id="NF002017">
    <property type="entry name" value="PRK00823.1-2"/>
    <property type="match status" value="1"/>
</dbReference>
<evidence type="ECO:0000256" key="1">
    <source>
        <dbReference type="ARBA" id="ARBA00001554"/>
    </source>
</evidence>
<dbReference type="Pfam" id="PF01329">
    <property type="entry name" value="Pterin_4a"/>
    <property type="match status" value="1"/>
</dbReference>
<reference evidence="6" key="1">
    <citation type="submission" date="2020-07" db="EMBL/GenBank/DDBJ databases">
        <authorList>
            <person name="Partida-Martinez L."/>
            <person name="Huntemann M."/>
            <person name="Clum A."/>
            <person name="Wang J."/>
            <person name="Palaniappan K."/>
            <person name="Ritter S."/>
            <person name="Chen I.-M."/>
            <person name="Stamatis D."/>
            <person name="Reddy T."/>
            <person name="O'Malley R."/>
            <person name="Daum C."/>
            <person name="Shapiro N."/>
            <person name="Ivanova N."/>
            <person name="Kyrpides N."/>
            <person name="Woyke T."/>
        </authorList>
    </citation>
    <scope>NUCLEOTIDE SEQUENCE [LARGE SCALE GENOMIC DNA]</scope>
    <source>
        <strain evidence="6">AT2.8</strain>
    </source>
</reference>
<dbReference type="SUPFAM" id="SSF55248">
    <property type="entry name" value="PCD-like"/>
    <property type="match status" value="1"/>
</dbReference>
<comment type="catalytic activity">
    <reaction evidence="1">
        <text>(4aS,6R)-4a-hydroxy-L-erythro-5,6,7,8-tetrahydrobiopterin = (6R)-L-erythro-6,7-dihydrobiopterin + H2O</text>
        <dbReference type="Rhea" id="RHEA:11920"/>
        <dbReference type="ChEBI" id="CHEBI:15377"/>
        <dbReference type="ChEBI" id="CHEBI:15642"/>
        <dbReference type="ChEBI" id="CHEBI:43120"/>
        <dbReference type="EC" id="4.2.1.96"/>
    </reaction>
</comment>
<organism evidence="5 6">
    <name type="scientific">Neobacillus niacini</name>
    <dbReference type="NCBI Taxonomy" id="86668"/>
    <lineage>
        <taxon>Bacteria</taxon>
        <taxon>Bacillati</taxon>
        <taxon>Bacillota</taxon>
        <taxon>Bacilli</taxon>
        <taxon>Bacillales</taxon>
        <taxon>Bacillaceae</taxon>
        <taxon>Neobacillus</taxon>
    </lineage>
</organism>
<dbReference type="Proteomes" id="UP000548423">
    <property type="component" value="Unassembled WGS sequence"/>
</dbReference>
<dbReference type="AlphaFoldDB" id="A0A852T8D6"/>
<accession>A0A852T8D6</accession>
<dbReference type="GO" id="GO:0006729">
    <property type="term" value="P:tetrahydrobiopterin biosynthetic process"/>
    <property type="evidence" value="ECO:0007669"/>
    <property type="project" value="InterPro"/>
</dbReference>
<dbReference type="InterPro" id="IPR036428">
    <property type="entry name" value="PCD_sf"/>
</dbReference>
<name>A0A852T8D6_9BACI</name>
<reference evidence="6" key="2">
    <citation type="submission" date="2020-08" db="EMBL/GenBank/DDBJ databases">
        <title>The Agave Microbiome: Exploring the role of microbial communities in plant adaptations to desert environments.</title>
        <authorList>
            <person name="Partida-Martinez L.P."/>
        </authorList>
    </citation>
    <scope>NUCLEOTIDE SEQUENCE [LARGE SCALE GENOMIC DNA]</scope>
    <source>
        <strain evidence="6">AT2.8</strain>
    </source>
</reference>
<dbReference type="EC" id="4.2.1.96" evidence="3"/>
<dbReference type="EMBL" id="JACCBX010000002">
    <property type="protein sequence ID" value="NYE04066.1"/>
    <property type="molecule type" value="Genomic_DNA"/>
</dbReference>
<dbReference type="PANTHER" id="PTHR12599">
    <property type="entry name" value="PTERIN-4-ALPHA-CARBINOLAMINE DEHYDRATASE"/>
    <property type="match status" value="1"/>
</dbReference>
<keyword evidence="4 5" id="KW-0456">Lyase</keyword>
<evidence type="ECO:0000256" key="2">
    <source>
        <dbReference type="ARBA" id="ARBA00006472"/>
    </source>
</evidence>
<dbReference type="GO" id="GO:0008124">
    <property type="term" value="F:4-alpha-hydroxytetrahydrobiopterin dehydratase activity"/>
    <property type="evidence" value="ECO:0007669"/>
    <property type="project" value="UniProtKB-EC"/>
</dbReference>
<protein>
    <recommendedName>
        <fullName evidence="3">4a-hydroxytetrahydrobiopterin dehydratase</fullName>
        <ecNumber evidence="3">4.2.1.96</ecNumber>
    </recommendedName>
</protein>
<comment type="caution">
    <text evidence="5">The sequence shown here is derived from an EMBL/GenBank/DDBJ whole genome shotgun (WGS) entry which is preliminary data.</text>
</comment>
<evidence type="ECO:0000313" key="6">
    <source>
        <dbReference type="Proteomes" id="UP000548423"/>
    </source>
</evidence>
<evidence type="ECO:0000256" key="4">
    <source>
        <dbReference type="ARBA" id="ARBA00023239"/>
    </source>
</evidence>